<dbReference type="GO" id="GO:0080115">
    <property type="term" value="F:myosin XI tail binding"/>
    <property type="evidence" value="ECO:0007669"/>
    <property type="project" value="UniProtKB-ARBA"/>
</dbReference>
<dbReference type="RefSeq" id="XP_008789282.1">
    <property type="nucleotide sequence ID" value="XM_008791060.3"/>
</dbReference>
<feature type="transmembrane region" description="Helical" evidence="6">
    <location>
        <begin position="59"/>
        <end position="77"/>
    </location>
</feature>
<evidence type="ECO:0000256" key="4">
    <source>
        <dbReference type="ARBA" id="ARBA00023136"/>
    </source>
</evidence>
<feature type="domain" description="GTD-binding" evidence="7">
    <location>
        <begin position="181"/>
        <end position="275"/>
    </location>
</feature>
<evidence type="ECO:0000256" key="2">
    <source>
        <dbReference type="ARBA" id="ARBA00022692"/>
    </source>
</evidence>
<gene>
    <name evidence="9" type="primary">LOC103706812</name>
</gene>
<evidence type="ECO:0000259" key="7">
    <source>
        <dbReference type="PROSITE" id="PS51775"/>
    </source>
</evidence>
<protein>
    <submittedName>
        <fullName evidence="9">Protein FLOURY 1</fullName>
    </submittedName>
</protein>
<comment type="subcellular location">
    <subcellularLocation>
        <location evidence="1">Membrane</location>
    </subcellularLocation>
</comment>
<evidence type="ECO:0000313" key="9">
    <source>
        <dbReference type="RefSeq" id="XP_008789282.1"/>
    </source>
</evidence>
<organism evidence="8 9">
    <name type="scientific">Phoenix dactylifera</name>
    <name type="common">Date palm</name>
    <dbReference type="NCBI Taxonomy" id="42345"/>
    <lineage>
        <taxon>Eukaryota</taxon>
        <taxon>Viridiplantae</taxon>
        <taxon>Streptophyta</taxon>
        <taxon>Embryophyta</taxon>
        <taxon>Tracheophyta</taxon>
        <taxon>Spermatophyta</taxon>
        <taxon>Magnoliopsida</taxon>
        <taxon>Liliopsida</taxon>
        <taxon>Arecaceae</taxon>
        <taxon>Coryphoideae</taxon>
        <taxon>Phoeniceae</taxon>
        <taxon>Phoenix</taxon>
    </lineage>
</organism>
<feature type="transmembrane region" description="Helical" evidence="6">
    <location>
        <begin position="21"/>
        <end position="39"/>
    </location>
</feature>
<accession>A0A8B7C0Q4</accession>
<dbReference type="GeneID" id="103706812"/>
<keyword evidence="8" id="KW-1185">Reference proteome</keyword>
<dbReference type="OrthoDB" id="1100010at2759"/>
<feature type="compositionally biased region" description="Acidic residues" evidence="5">
    <location>
        <begin position="161"/>
        <end position="181"/>
    </location>
</feature>
<dbReference type="GO" id="GO:0016020">
    <property type="term" value="C:membrane"/>
    <property type="evidence" value="ECO:0007669"/>
    <property type="project" value="UniProtKB-SubCell"/>
</dbReference>
<proteinExistence type="predicted"/>
<dbReference type="AlphaFoldDB" id="A0A8B7C0Q4"/>
<dbReference type="PANTHER" id="PTHR31422">
    <property type="entry name" value="BNAANNG28530D PROTEIN"/>
    <property type="match status" value="1"/>
</dbReference>
<dbReference type="KEGG" id="pda:103706812"/>
<keyword evidence="3 6" id="KW-1133">Transmembrane helix</keyword>
<dbReference type="PROSITE" id="PS51775">
    <property type="entry name" value="GTD_BINDING"/>
    <property type="match status" value="1"/>
</dbReference>
<evidence type="ECO:0000313" key="8">
    <source>
        <dbReference type="Proteomes" id="UP000228380"/>
    </source>
</evidence>
<dbReference type="Pfam" id="PF04576">
    <property type="entry name" value="Zein-binding"/>
    <property type="match status" value="1"/>
</dbReference>
<evidence type="ECO:0000256" key="6">
    <source>
        <dbReference type="SAM" id="Phobius"/>
    </source>
</evidence>
<dbReference type="InterPro" id="IPR007656">
    <property type="entry name" value="GTD-bd"/>
</dbReference>
<dbReference type="PANTHER" id="PTHR31422:SF2">
    <property type="entry name" value="PROTEIN FLOURY 1-LIKE"/>
    <property type="match status" value="1"/>
</dbReference>
<feature type="region of interest" description="Disordered" evidence="5">
    <location>
        <begin position="156"/>
        <end position="182"/>
    </location>
</feature>
<evidence type="ECO:0000256" key="3">
    <source>
        <dbReference type="ARBA" id="ARBA00022989"/>
    </source>
</evidence>
<dbReference type="Proteomes" id="UP000228380">
    <property type="component" value="Unplaced"/>
</dbReference>
<evidence type="ECO:0000256" key="5">
    <source>
        <dbReference type="SAM" id="MobiDB-lite"/>
    </source>
</evidence>
<keyword evidence="2 6" id="KW-0812">Transmembrane</keyword>
<reference evidence="9" key="1">
    <citation type="submission" date="2025-08" db="UniProtKB">
        <authorList>
            <consortium name="RefSeq"/>
        </authorList>
    </citation>
    <scope>IDENTIFICATION</scope>
    <source>
        <tissue evidence="9">Young leaves</tissue>
    </source>
</reference>
<evidence type="ECO:0000256" key="1">
    <source>
        <dbReference type="ARBA" id="ARBA00004370"/>
    </source>
</evidence>
<keyword evidence="4 6" id="KW-0472">Membrane</keyword>
<sequence length="294" mass="33017">MSFGIKEICRRAGTHLQSTGGVLFFLALHFGLLAFLWGSPSSKDWKLALGFPVFPSFNIIYRLCVLLSLLFLGFSVWRLGRGFEELEAVLGQSRRVTADRRSGFGFGGVVCASCGPKIQSWKGYRGGSFKGGKDPVVERTCSLKCEGSNCTGWNGMKDLSDEREAEEGAEDGEEEEEFDGDEQMKLRKEIEKERRLRAEAVRQLEEERRAADEAMAKILSLQNEKASVEREARRYCEIAEQRKVYDQQCIEQLQWLIEKLISEKGEMEGKFGSGGQKIMATESEAMFGKSTVSL</sequence>
<name>A0A8B7C0Q4_PHODC</name>